<dbReference type="EMBL" id="JAUHHV010000005">
    <property type="protein sequence ID" value="KAK1425837.1"/>
    <property type="molecule type" value="Genomic_DNA"/>
</dbReference>
<evidence type="ECO:0000313" key="6">
    <source>
        <dbReference type="Proteomes" id="UP001229421"/>
    </source>
</evidence>
<feature type="repeat" description="WD" evidence="3">
    <location>
        <begin position="271"/>
        <end position="310"/>
    </location>
</feature>
<dbReference type="PROSITE" id="PS50294">
    <property type="entry name" value="WD_REPEATS_REGION"/>
    <property type="match status" value="4"/>
</dbReference>
<evidence type="ECO:0000256" key="2">
    <source>
        <dbReference type="ARBA" id="ARBA00022737"/>
    </source>
</evidence>
<protein>
    <submittedName>
        <fullName evidence="5">Uncharacterized protein</fullName>
    </submittedName>
</protein>
<keyword evidence="6" id="KW-1185">Reference proteome</keyword>
<dbReference type="PANTHER" id="PTHR22844">
    <property type="entry name" value="F-BOX AND WD40 DOMAIN PROTEIN"/>
    <property type="match status" value="1"/>
</dbReference>
<organism evidence="5 6">
    <name type="scientific">Tagetes erecta</name>
    <name type="common">African marigold</name>
    <dbReference type="NCBI Taxonomy" id="13708"/>
    <lineage>
        <taxon>Eukaryota</taxon>
        <taxon>Viridiplantae</taxon>
        <taxon>Streptophyta</taxon>
        <taxon>Embryophyta</taxon>
        <taxon>Tracheophyta</taxon>
        <taxon>Spermatophyta</taxon>
        <taxon>Magnoliopsida</taxon>
        <taxon>eudicotyledons</taxon>
        <taxon>Gunneridae</taxon>
        <taxon>Pentapetalae</taxon>
        <taxon>asterids</taxon>
        <taxon>campanulids</taxon>
        <taxon>Asterales</taxon>
        <taxon>Asteraceae</taxon>
        <taxon>Asteroideae</taxon>
        <taxon>Heliantheae alliance</taxon>
        <taxon>Tageteae</taxon>
        <taxon>Tagetes</taxon>
    </lineage>
</organism>
<dbReference type="InterPro" id="IPR020472">
    <property type="entry name" value="WD40_PAC1"/>
</dbReference>
<comment type="caution">
    <text evidence="5">The sequence shown here is derived from an EMBL/GenBank/DDBJ whole genome shotgun (WGS) entry which is preliminary data.</text>
</comment>
<dbReference type="AlphaFoldDB" id="A0AAD8NYP5"/>
<gene>
    <name evidence="5" type="ORF">QVD17_21198</name>
</gene>
<dbReference type="Pfam" id="PF00400">
    <property type="entry name" value="WD40"/>
    <property type="match status" value="6"/>
</dbReference>
<dbReference type="InterPro" id="IPR045182">
    <property type="entry name" value="JINGUBANG-like"/>
</dbReference>
<feature type="repeat" description="WD" evidence="3">
    <location>
        <begin position="108"/>
        <end position="147"/>
    </location>
</feature>
<sequence>MLKYAVTQPLYSTSITFIPTIFSTVTILRSPEYSPPAMNFLPCPCTFPKYPSKTQNPKNYQEDYSLSYTQKNNNNSISSQPSLPSVESLTSHSQPPSITANHHYITTFKSHTSPIFTLALTNKHLISASSDGQIRIWPLNVTNTSSQYLQPPVATTKTAVKSMVVSGDRVFTGHQDCKIRVWKLEEKLEEKQKRMKLLAVLPTFSDRVVKMVFAKNYVKVRRHRMSTWVNHVDAVSALAVSKDGGLVYSGSWDRTFKVWRTLDFKCLESVWNAHDDAINAIVVSHDCVYTGSADRKIKVWRRDTNDKKHKLVDTLEKHKSAVNALAISTDGSVLYSGACDRSIIVWEKRSGDGGDGRHMVVAGALRGHNKAILCLKVVDDVVFSGSADKTIRVWRRGIDGKKYWCLGVLEGHKGPIKCLAVAVESCTSGSGGGTCYLVYGGSLDCEIKMWKLWVPFL</sequence>
<reference evidence="5" key="1">
    <citation type="journal article" date="2023" name="bioRxiv">
        <title>Improved chromosome-level genome assembly for marigold (Tagetes erecta).</title>
        <authorList>
            <person name="Jiang F."/>
            <person name="Yuan L."/>
            <person name="Wang S."/>
            <person name="Wang H."/>
            <person name="Xu D."/>
            <person name="Wang A."/>
            <person name="Fan W."/>
        </authorList>
    </citation>
    <scope>NUCLEOTIDE SEQUENCE</scope>
    <source>
        <strain evidence="5">WSJ</strain>
        <tissue evidence="5">Leaf</tissue>
    </source>
</reference>
<keyword evidence="1 3" id="KW-0853">WD repeat</keyword>
<dbReference type="SMART" id="SM00320">
    <property type="entry name" value="WD40"/>
    <property type="match status" value="7"/>
</dbReference>
<proteinExistence type="predicted"/>
<dbReference type="PROSITE" id="PS50082">
    <property type="entry name" value="WD_REPEATS_2"/>
    <property type="match status" value="5"/>
</dbReference>
<dbReference type="InterPro" id="IPR036322">
    <property type="entry name" value="WD40_repeat_dom_sf"/>
</dbReference>
<feature type="repeat" description="WD" evidence="3">
    <location>
        <begin position="315"/>
        <end position="347"/>
    </location>
</feature>
<dbReference type="SUPFAM" id="SSF50978">
    <property type="entry name" value="WD40 repeat-like"/>
    <property type="match status" value="1"/>
</dbReference>
<keyword evidence="2" id="KW-0677">Repeat</keyword>
<evidence type="ECO:0000313" key="5">
    <source>
        <dbReference type="EMBL" id="KAK1425837.1"/>
    </source>
</evidence>
<evidence type="ECO:0000256" key="3">
    <source>
        <dbReference type="PROSITE-ProRule" id="PRU00221"/>
    </source>
</evidence>
<feature type="repeat" description="WD" evidence="3">
    <location>
        <begin position="228"/>
        <end position="259"/>
    </location>
</feature>
<dbReference type="InterPro" id="IPR001680">
    <property type="entry name" value="WD40_rpt"/>
</dbReference>
<dbReference type="CDD" id="cd00200">
    <property type="entry name" value="WD40"/>
    <property type="match status" value="1"/>
</dbReference>
<evidence type="ECO:0000256" key="1">
    <source>
        <dbReference type="ARBA" id="ARBA00022574"/>
    </source>
</evidence>
<accession>A0AAD8NYP5</accession>
<dbReference type="Proteomes" id="UP001229421">
    <property type="component" value="Unassembled WGS sequence"/>
</dbReference>
<name>A0AAD8NYP5_TARER</name>
<dbReference type="PANTHER" id="PTHR22844:SF387">
    <property type="entry name" value="F3I6.5 PROTEIN"/>
    <property type="match status" value="1"/>
</dbReference>
<dbReference type="PRINTS" id="PR00320">
    <property type="entry name" value="GPROTEINBRPT"/>
</dbReference>
<evidence type="ECO:0000256" key="4">
    <source>
        <dbReference type="SAM" id="MobiDB-lite"/>
    </source>
</evidence>
<feature type="region of interest" description="Disordered" evidence="4">
    <location>
        <begin position="70"/>
        <end position="95"/>
    </location>
</feature>
<dbReference type="Gene3D" id="2.130.10.10">
    <property type="entry name" value="YVTN repeat-like/Quinoprotein amine dehydrogenase"/>
    <property type="match status" value="3"/>
</dbReference>
<feature type="repeat" description="WD" evidence="3">
    <location>
        <begin position="365"/>
        <end position="394"/>
    </location>
</feature>
<dbReference type="InterPro" id="IPR015943">
    <property type="entry name" value="WD40/YVTN_repeat-like_dom_sf"/>
</dbReference>